<reference evidence="2 3" key="1">
    <citation type="submission" date="2016-07" db="EMBL/GenBank/DDBJ databases">
        <title>Complete genome sequence of Bradyrhizobium icense LMTR 13T, a potential inoculant strain isolated from lima bean (Phaseolus lunatus) in Peru.</title>
        <authorList>
            <person name="Ormeno-Orrillo E."/>
            <person name="Duran D."/>
            <person name="Rogel M.A."/>
            <person name="Rey L."/>
            <person name="Imperial J."/>
            <person name="Ruiz-Argueso T."/>
            <person name="Martinez-Romero E."/>
        </authorList>
    </citation>
    <scope>NUCLEOTIDE SEQUENCE [LARGE SCALE GENOMIC DNA]</scope>
    <source>
        <strain evidence="2 3">LMTR 13</strain>
    </source>
</reference>
<dbReference type="EMBL" id="CP016428">
    <property type="protein sequence ID" value="ANW06198.1"/>
    <property type="molecule type" value="Genomic_DNA"/>
</dbReference>
<gene>
    <name evidence="2" type="ORF">LMTR13_37460</name>
</gene>
<dbReference type="Gene3D" id="3.90.105.50">
    <property type="match status" value="1"/>
</dbReference>
<dbReference type="InterPro" id="IPR041657">
    <property type="entry name" value="HTH_17"/>
</dbReference>
<name>A0A1B1UTZ9_9BRAD</name>
<dbReference type="OrthoDB" id="8455293at2"/>
<evidence type="ECO:0000313" key="2">
    <source>
        <dbReference type="EMBL" id="ANW06198.1"/>
    </source>
</evidence>
<dbReference type="AlphaFoldDB" id="A0A1B1UTZ9"/>
<evidence type="ECO:0000313" key="3">
    <source>
        <dbReference type="Proteomes" id="UP000092839"/>
    </source>
</evidence>
<protein>
    <recommendedName>
        <fullName evidence="1">Helix-turn-helix domain-containing protein</fullName>
    </recommendedName>
</protein>
<proteinExistence type="predicted"/>
<dbReference type="GO" id="GO:0003677">
    <property type="term" value="F:DNA binding"/>
    <property type="evidence" value="ECO:0007669"/>
    <property type="project" value="InterPro"/>
</dbReference>
<dbReference type="Pfam" id="PF12728">
    <property type="entry name" value="HTH_17"/>
    <property type="match status" value="1"/>
</dbReference>
<sequence>MPSDLPSIQREALSIAEACAVAGIGRTKIYQAINDGNLKARKFGKRTLVLRDDLREFLASLPGVA</sequence>
<dbReference type="InterPro" id="IPR038148">
    <property type="entry name" value="Tn1545/Tn916_Xis"/>
</dbReference>
<evidence type="ECO:0000259" key="1">
    <source>
        <dbReference type="Pfam" id="PF12728"/>
    </source>
</evidence>
<dbReference type="Proteomes" id="UP000092839">
    <property type="component" value="Chromosome"/>
</dbReference>
<dbReference type="NCBIfam" id="TIGR01764">
    <property type="entry name" value="excise"/>
    <property type="match status" value="1"/>
</dbReference>
<dbReference type="KEGG" id="bic:LMTR13_37460"/>
<feature type="domain" description="Helix-turn-helix" evidence="1">
    <location>
        <begin position="13"/>
        <end position="60"/>
    </location>
</feature>
<organism evidence="2 3">
    <name type="scientific">Bradyrhizobium icense</name>
    <dbReference type="NCBI Taxonomy" id="1274631"/>
    <lineage>
        <taxon>Bacteria</taxon>
        <taxon>Pseudomonadati</taxon>
        <taxon>Pseudomonadota</taxon>
        <taxon>Alphaproteobacteria</taxon>
        <taxon>Hyphomicrobiales</taxon>
        <taxon>Nitrobacteraceae</taxon>
        <taxon>Bradyrhizobium</taxon>
    </lineage>
</organism>
<dbReference type="InterPro" id="IPR010093">
    <property type="entry name" value="SinI_DNA-bd"/>
</dbReference>
<keyword evidence="3" id="KW-1185">Reference proteome</keyword>
<dbReference type="STRING" id="1274631.LMTR13_37460"/>
<accession>A0A1B1UTZ9</accession>